<evidence type="ECO:0000313" key="1">
    <source>
        <dbReference type="Proteomes" id="UP000248484"/>
    </source>
</evidence>
<proteinExistence type="predicted"/>
<protein>
    <submittedName>
        <fullName evidence="2">Uncharacterized protein isoform X2</fullName>
    </submittedName>
</protein>
<sequence length="159" mass="17926">MAGRVCKLLHSFYLPEGESHAMSASLLEGRNENAQKKDLLPTPKSGFTHPEENFQTNKQTNMISRVELSLRVFLPDYGYLTHKKQSVFVRPNGGLERKEESLLFHTWPVMRRSACSREDWVAPMKIPQGQCMAPNDSGYTITSPKVRCANGRGENGCNL</sequence>
<evidence type="ECO:0000313" key="2">
    <source>
        <dbReference type="RefSeq" id="XP_028352134.1"/>
    </source>
</evidence>
<name>A0A455BT27_PHYMC</name>
<gene>
    <name evidence="2" type="primary">LOC114487222</name>
</gene>
<accession>A0A455BT27</accession>
<organism evidence="1 2">
    <name type="scientific">Physeter macrocephalus</name>
    <name type="common">Sperm whale</name>
    <name type="synonym">Physeter catodon</name>
    <dbReference type="NCBI Taxonomy" id="9755"/>
    <lineage>
        <taxon>Eukaryota</taxon>
        <taxon>Metazoa</taxon>
        <taxon>Chordata</taxon>
        <taxon>Craniata</taxon>
        <taxon>Vertebrata</taxon>
        <taxon>Euteleostomi</taxon>
        <taxon>Mammalia</taxon>
        <taxon>Eutheria</taxon>
        <taxon>Laurasiatheria</taxon>
        <taxon>Artiodactyla</taxon>
        <taxon>Whippomorpha</taxon>
        <taxon>Cetacea</taxon>
        <taxon>Odontoceti</taxon>
        <taxon>Physeteridae</taxon>
        <taxon>Physeter</taxon>
    </lineage>
</organism>
<dbReference type="GeneID" id="114487222"/>
<dbReference type="Proteomes" id="UP000248484">
    <property type="component" value="Chromosome 11"/>
</dbReference>
<dbReference type="RefSeq" id="XP_028352134.1">
    <property type="nucleotide sequence ID" value="XM_028496333.2"/>
</dbReference>
<dbReference type="AlphaFoldDB" id="A0A455BT27"/>
<keyword evidence="1" id="KW-1185">Reference proteome</keyword>
<reference evidence="2" key="1">
    <citation type="submission" date="2025-08" db="UniProtKB">
        <authorList>
            <consortium name="RefSeq"/>
        </authorList>
    </citation>
    <scope>IDENTIFICATION</scope>
    <source>
        <tissue evidence="2">Muscle</tissue>
    </source>
</reference>